<organism evidence="2">
    <name type="scientific">Solanum chacoense</name>
    <name type="common">Chaco potato</name>
    <dbReference type="NCBI Taxonomy" id="4108"/>
    <lineage>
        <taxon>Eukaryota</taxon>
        <taxon>Viridiplantae</taxon>
        <taxon>Streptophyta</taxon>
        <taxon>Embryophyta</taxon>
        <taxon>Tracheophyta</taxon>
        <taxon>Spermatophyta</taxon>
        <taxon>Magnoliopsida</taxon>
        <taxon>eudicotyledons</taxon>
        <taxon>Gunneridae</taxon>
        <taxon>Pentapetalae</taxon>
        <taxon>asterids</taxon>
        <taxon>lamiids</taxon>
        <taxon>Solanales</taxon>
        <taxon>Solanaceae</taxon>
        <taxon>Solanoideae</taxon>
        <taxon>Solaneae</taxon>
        <taxon>Solanum</taxon>
    </lineage>
</organism>
<name>A0A0V0GZV3_SOLCH</name>
<evidence type="ECO:0000313" key="2">
    <source>
        <dbReference type="EMBL" id="JAP13453.1"/>
    </source>
</evidence>
<evidence type="ECO:0000256" key="1">
    <source>
        <dbReference type="SAM" id="Phobius"/>
    </source>
</evidence>
<feature type="transmembrane region" description="Helical" evidence="1">
    <location>
        <begin position="124"/>
        <end position="141"/>
    </location>
</feature>
<feature type="transmembrane region" description="Helical" evidence="1">
    <location>
        <begin position="84"/>
        <end position="104"/>
    </location>
</feature>
<dbReference type="AlphaFoldDB" id="A0A0V0GZV3"/>
<reference evidence="2" key="1">
    <citation type="submission" date="2015-12" db="EMBL/GenBank/DDBJ databases">
        <title>Gene expression during late stages of embryo sac development: a critical building block for successful pollen-pistil interactions.</title>
        <authorList>
            <person name="Liu Y."/>
            <person name="Joly V."/>
            <person name="Sabar M."/>
            <person name="Matton D.P."/>
        </authorList>
    </citation>
    <scope>NUCLEOTIDE SEQUENCE</scope>
</reference>
<keyword evidence="1" id="KW-1133">Transmembrane helix</keyword>
<keyword evidence="1" id="KW-0812">Transmembrane</keyword>
<dbReference type="EMBL" id="GEDG01028016">
    <property type="protein sequence ID" value="JAP13453.1"/>
    <property type="molecule type" value="Transcribed_RNA"/>
</dbReference>
<sequence length="189" mass="21892">MWGSAAFARLNQVQGALSRLQKQFSSLFDVTKASSREIGRISQQTARGKWDKQRVSTRMWTSSEVPLLPYARWMFIARNVSKMLYWLQILSATACLVLSLMKLVLRNFGEVAKGDTDKKNRKSALLIFYSLAFTEALLFLLEKAYWEWKINFCRLLEEVNKECELGPSGMTCVRRFFMMLIQDVLMGHI</sequence>
<keyword evidence="1" id="KW-0472">Membrane</keyword>
<dbReference type="PANTHER" id="PTHR33115">
    <property type="entry name" value="ARM REPEAT SUPERFAMILY PROTEIN"/>
    <property type="match status" value="1"/>
</dbReference>
<proteinExistence type="predicted"/>
<dbReference type="PANTHER" id="PTHR33115:SF50">
    <property type="entry name" value="ARM REPEAT SUPERFAMILY PROTEIN"/>
    <property type="match status" value="1"/>
</dbReference>
<protein>
    <submittedName>
        <fullName evidence="2">Putative ovule protein</fullName>
    </submittedName>
</protein>
<accession>A0A0V0GZV3</accession>